<dbReference type="GO" id="GO:0016020">
    <property type="term" value="C:membrane"/>
    <property type="evidence" value="ECO:0007669"/>
    <property type="project" value="UniProtKB-SubCell"/>
</dbReference>
<dbReference type="GO" id="GO:0042910">
    <property type="term" value="F:xenobiotic transmembrane transporter activity"/>
    <property type="evidence" value="ECO:0007669"/>
    <property type="project" value="InterPro"/>
</dbReference>
<dbReference type="GO" id="GO:1990961">
    <property type="term" value="P:xenobiotic detoxification by transmembrane export across the plasma membrane"/>
    <property type="evidence" value="ECO:0007669"/>
    <property type="project" value="InterPro"/>
</dbReference>
<name>A0AAE1W1I8_9LAMI</name>
<keyword evidence="5 6" id="KW-0472">Membrane</keyword>
<evidence type="ECO:0000256" key="1">
    <source>
        <dbReference type="ARBA" id="ARBA00004141"/>
    </source>
</evidence>
<feature type="transmembrane region" description="Helical" evidence="6">
    <location>
        <begin position="368"/>
        <end position="388"/>
    </location>
</feature>
<evidence type="ECO:0000313" key="9">
    <source>
        <dbReference type="Proteomes" id="UP001289374"/>
    </source>
</evidence>
<evidence type="ECO:0000256" key="2">
    <source>
        <dbReference type="ARBA" id="ARBA00010199"/>
    </source>
</evidence>
<dbReference type="PANTHER" id="PTHR11206">
    <property type="entry name" value="MULTIDRUG RESISTANCE PROTEIN"/>
    <property type="match status" value="1"/>
</dbReference>
<sequence length="460" mass="50037">MKCYTADDDHEPNHNDHNHPKKAQDTDMFTSLIPKSATKQPQKPHKPTTHLSLVIQEAISLSGIAFPMILTGLLLYSRSMISMLFLGRLGDLALAGGSLAVGFANITGYSILSGLAMGMEPICGQAFGAKKYTLLGLSLQRTVLLLVLTSFPISLLWLNMKRILLFCGQDEAIATQAQAYLFYSVPDLFAQALLHPLRIYLRTQSNTLPLTFCAVVSILGHIPINYFLVSKLSLGIKGVALSGVWTNFNLVASLILYILLSGVYKKTWGGFSVSTRVGNEIGARRPEKAKLAAVVGLSGSFVLGFSALFFAVSVRNIWASMFTQDKEIIALTSLVLPIIGLCELGNCPQTTGCGVLRGTARPKVGANINLGCFYLVGMPVAVGLAFFYKMDFEGLWLGLLAAQASCMVTMMVVLLRTDWEFEARRAEELTGGYEILDENEGVDDEKDQPIKAENKGDCLC</sequence>
<comment type="caution">
    <text evidence="8">The sequence shown here is derived from an EMBL/GenBank/DDBJ whole genome shotgun (WGS) entry which is preliminary data.</text>
</comment>
<dbReference type="AlphaFoldDB" id="A0AAE1W1I8"/>
<feature type="region of interest" description="Disordered" evidence="7">
    <location>
        <begin position="1"/>
        <end position="24"/>
    </location>
</feature>
<keyword evidence="4 6" id="KW-1133">Transmembrane helix</keyword>
<dbReference type="CDD" id="cd13132">
    <property type="entry name" value="MATE_eukaryotic"/>
    <property type="match status" value="1"/>
</dbReference>
<feature type="transmembrane region" description="Helical" evidence="6">
    <location>
        <begin position="89"/>
        <end position="112"/>
    </location>
</feature>
<evidence type="ECO:0000256" key="6">
    <source>
        <dbReference type="RuleBase" id="RU004914"/>
    </source>
</evidence>
<evidence type="ECO:0000313" key="8">
    <source>
        <dbReference type="EMBL" id="KAK4385032.1"/>
    </source>
</evidence>
<accession>A0AAE1W1I8</accession>
<evidence type="ECO:0000256" key="7">
    <source>
        <dbReference type="SAM" id="MobiDB-lite"/>
    </source>
</evidence>
<evidence type="ECO:0000256" key="3">
    <source>
        <dbReference type="ARBA" id="ARBA00022692"/>
    </source>
</evidence>
<evidence type="ECO:0000256" key="5">
    <source>
        <dbReference type="ARBA" id="ARBA00023136"/>
    </source>
</evidence>
<feature type="transmembrane region" description="Helical" evidence="6">
    <location>
        <begin position="58"/>
        <end position="77"/>
    </location>
</feature>
<gene>
    <name evidence="8" type="ORF">Sango_2627200</name>
</gene>
<comment type="caution">
    <text evidence="6">Lacks conserved residue(s) required for the propagation of feature annotation.</text>
</comment>
<reference evidence="8" key="1">
    <citation type="submission" date="2020-06" db="EMBL/GenBank/DDBJ databases">
        <authorList>
            <person name="Li T."/>
            <person name="Hu X."/>
            <person name="Zhang T."/>
            <person name="Song X."/>
            <person name="Zhang H."/>
            <person name="Dai N."/>
            <person name="Sheng W."/>
            <person name="Hou X."/>
            <person name="Wei L."/>
        </authorList>
    </citation>
    <scope>NUCLEOTIDE SEQUENCE</scope>
    <source>
        <strain evidence="8">K16</strain>
        <tissue evidence="8">Leaf</tissue>
    </source>
</reference>
<dbReference type="InterPro" id="IPR002528">
    <property type="entry name" value="MATE_fam"/>
</dbReference>
<dbReference type="GO" id="GO:0015297">
    <property type="term" value="F:antiporter activity"/>
    <property type="evidence" value="ECO:0007669"/>
    <property type="project" value="InterPro"/>
</dbReference>
<feature type="transmembrane region" description="Helical" evidence="6">
    <location>
        <begin position="240"/>
        <end position="260"/>
    </location>
</feature>
<feature type="transmembrane region" description="Helical" evidence="6">
    <location>
        <begin position="132"/>
        <end position="158"/>
    </location>
</feature>
<comment type="subcellular location">
    <subcellularLocation>
        <location evidence="1">Membrane</location>
        <topology evidence="1">Multi-pass membrane protein</topology>
    </subcellularLocation>
</comment>
<comment type="similarity">
    <text evidence="2 6">Belongs to the multi antimicrobial extrusion (MATE) (TC 2.A.66.1) family.</text>
</comment>
<reference evidence="8" key="2">
    <citation type="journal article" date="2024" name="Plant">
        <title>Genomic evolution and insights into agronomic trait innovations of Sesamum species.</title>
        <authorList>
            <person name="Miao H."/>
            <person name="Wang L."/>
            <person name="Qu L."/>
            <person name="Liu H."/>
            <person name="Sun Y."/>
            <person name="Le M."/>
            <person name="Wang Q."/>
            <person name="Wei S."/>
            <person name="Zheng Y."/>
            <person name="Lin W."/>
            <person name="Duan Y."/>
            <person name="Cao H."/>
            <person name="Xiong S."/>
            <person name="Wang X."/>
            <person name="Wei L."/>
            <person name="Li C."/>
            <person name="Ma Q."/>
            <person name="Ju M."/>
            <person name="Zhao R."/>
            <person name="Li G."/>
            <person name="Mu C."/>
            <person name="Tian Q."/>
            <person name="Mei H."/>
            <person name="Zhang T."/>
            <person name="Gao T."/>
            <person name="Zhang H."/>
        </authorList>
    </citation>
    <scope>NUCLEOTIDE SEQUENCE</scope>
    <source>
        <strain evidence="8">K16</strain>
    </source>
</reference>
<feature type="transmembrane region" description="Helical" evidence="6">
    <location>
        <begin position="208"/>
        <end position="228"/>
    </location>
</feature>
<proteinExistence type="inferred from homology"/>
<feature type="transmembrane region" description="Helical" evidence="6">
    <location>
        <begin position="394"/>
        <end position="415"/>
    </location>
</feature>
<keyword evidence="9" id="KW-1185">Reference proteome</keyword>
<dbReference type="InterPro" id="IPR045069">
    <property type="entry name" value="MATE_euk"/>
</dbReference>
<dbReference type="Pfam" id="PF01554">
    <property type="entry name" value="MatE"/>
    <property type="match status" value="2"/>
</dbReference>
<keyword evidence="3 6" id="KW-0812">Transmembrane</keyword>
<feature type="transmembrane region" description="Helical" evidence="6">
    <location>
        <begin position="328"/>
        <end position="347"/>
    </location>
</feature>
<dbReference type="EMBL" id="JACGWL010000016">
    <property type="protein sequence ID" value="KAK4385032.1"/>
    <property type="molecule type" value="Genomic_DNA"/>
</dbReference>
<dbReference type="Proteomes" id="UP001289374">
    <property type="component" value="Unassembled WGS sequence"/>
</dbReference>
<protein>
    <recommendedName>
        <fullName evidence="6">Protein DETOXIFICATION</fullName>
    </recommendedName>
    <alternativeName>
        <fullName evidence="6">Multidrug and toxic compound extrusion protein</fullName>
    </alternativeName>
</protein>
<organism evidence="8 9">
    <name type="scientific">Sesamum angolense</name>
    <dbReference type="NCBI Taxonomy" id="2727404"/>
    <lineage>
        <taxon>Eukaryota</taxon>
        <taxon>Viridiplantae</taxon>
        <taxon>Streptophyta</taxon>
        <taxon>Embryophyta</taxon>
        <taxon>Tracheophyta</taxon>
        <taxon>Spermatophyta</taxon>
        <taxon>Magnoliopsida</taxon>
        <taxon>eudicotyledons</taxon>
        <taxon>Gunneridae</taxon>
        <taxon>Pentapetalae</taxon>
        <taxon>asterids</taxon>
        <taxon>lamiids</taxon>
        <taxon>Lamiales</taxon>
        <taxon>Pedaliaceae</taxon>
        <taxon>Sesamum</taxon>
    </lineage>
</organism>
<evidence type="ECO:0000256" key="4">
    <source>
        <dbReference type="ARBA" id="ARBA00022989"/>
    </source>
</evidence>
<feature type="transmembrane region" description="Helical" evidence="6">
    <location>
        <begin position="291"/>
        <end position="312"/>
    </location>
</feature>